<comment type="caution">
    <text evidence="3">The sequence shown here is derived from an EMBL/GenBank/DDBJ whole genome shotgun (WGS) entry which is preliminary data.</text>
</comment>
<accession>H5V1S7</accession>
<evidence type="ECO:0000256" key="1">
    <source>
        <dbReference type="PIRSR" id="PIRSR613078-1"/>
    </source>
</evidence>
<feature type="binding site" evidence="2">
    <location>
        <position position="61"/>
    </location>
    <ligand>
        <name>substrate</name>
    </ligand>
</feature>
<evidence type="ECO:0000313" key="3">
    <source>
        <dbReference type="EMBL" id="GAB51935.1"/>
    </source>
</evidence>
<proteinExistence type="predicted"/>
<organism evidence="3 4">
    <name type="scientific">Atlantibacter hermannii NBRC 105704</name>
    <dbReference type="NCBI Taxonomy" id="1115512"/>
    <lineage>
        <taxon>Bacteria</taxon>
        <taxon>Pseudomonadati</taxon>
        <taxon>Pseudomonadota</taxon>
        <taxon>Gammaproteobacteria</taxon>
        <taxon>Enterobacterales</taxon>
        <taxon>Enterobacteriaceae</taxon>
        <taxon>Atlantibacter</taxon>
    </lineage>
</organism>
<dbReference type="eggNOG" id="COG0406">
    <property type="taxonomic scope" value="Bacteria"/>
</dbReference>
<dbReference type="CDD" id="cd07067">
    <property type="entry name" value="HP_PGM_like"/>
    <property type="match status" value="1"/>
</dbReference>
<dbReference type="AlphaFoldDB" id="H5V1S7"/>
<dbReference type="InterPro" id="IPR013078">
    <property type="entry name" value="His_Pase_superF_clade-1"/>
</dbReference>
<evidence type="ECO:0000256" key="2">
    <source>
        <dbReference type="PIRSR" id="PIRSR613078-2"/>
    </source>
</evidence>
<feature type="active site" description="Tele-phosphohistidine intermediate" evidence="1">
    <location>
        <position position="12"/>
    </location>
</feature>
<protein>
    <submittedName>
        <fullName evidence="3">Putative phosphoglycerate mutase GpmB</fullName>
    </submittedName>
</protein>
<reference evidence="3 4" key="1">
    <citation type="submission" date="2012-02" db="EMBL/GenBank/DDBJ databases">
        <title>Whole genome shotgun sequence of Escherichia hermannii NBRC 105704.</title>
        <authorList>
            <person name="Yoshida I."/>
            <person name="Hosoyama A."/>
            <person name="Tsuchikane K."/>
            <person name="Katsumata H."/>
            <person name="Yamazaki S."/>
            <person name="Fujita N."/>
        </authorList>
    </citation>
    <scope>NUCLEOTIDE SEQUENCE [LARGE SCALE GENOMIC DNA]</scope>
    <source>
        <strain evidence="3 4">NBRC 105704</strain>
    </source>
</reference>
<feature type="binding site" evidence="2">
    <location>
        <begin position="11"/>
        <end position="18"/>
    </location>
    <ligand>
        <name>substrate</name>
    </ligand>
</feature>
<name>H5V1S7_ATLHE</name>
<dbReference type="Pfam" id="PF00300">
    <property type="entry name" value="His_Phos_1"/>
    <property type="match status" value="1"/>
</dbReference>
<dbReference type="PANTHER" id="PTHR48100">
    <property type="entry name" value="BROAD-SPECIFICITY PHOSPHATASE YOR283W-RELATED"/>
    <property type="match status" value="1"/>
</dbReference>
<dbReference type="GO" id="GO:0016791">
    <property type="term" value="F:phosphatase activity"/>
    <property type="evidence" value="ECO:0007669"/>
    <property type="project" value="TreeGrafter"/>
</dbReference>
<dbReference type="InterPro" id="IPR050275">
    <property type="entry name" value="PGM_Phosphatase"/>
</dbReference>
<sequence>MCQSVRFIVVRHAESVWNQQGILQGQLESPTSARGLRQIDALLGALNDYTFSAVISSPSQRALTTARAIAQHHSAPLHLDSRLHEQHLGRFQALTATQITQHDPVSGAALLAGDVAAVPPGGESVLDAANRLHQALLGWEARNGTCVCVVTHGNTLAGLLWLLHGADFQQPFTRYSPPNCSFSLLYRQDHTLRTETWGQATHLLRDNLL</sequence>
<dbReference type="GO" id="GO:0005737">
    <property type="term" value="C:cytoplasm"/>
    <property type="evidence" value="ECO:0007669"/>
    <property type="project" value="TreeGrafter"/>
</dbReference>
<dbReference type="GeneID" id="92830651"/>
<dbReference type="EMBL" id="BAFF01000004">
    <property type="protein sequence ID" value="GAB51935.1"/>
    <property type="molecule type" value="Genomic_DNA"/>
</dbReference>
<dbReference type="SMART" id="SM00855">
    <property type="entry name" value="PGAM"/>
    <property type="match status" value="1"/>
</dbReference>
<dbReference type="SUPFAM" id="SSF53254">
    <property type="entry name" value="Phosphoglycerate mutase-like"/>
    <property type="match status" value="1"/>
</dbReference>
<gene>
    <name evidence="3" type="primary">gpmB</name>
    <name evidence="3" type="ORF">EH105704_04_01780</name>
</gene>
<dbReference type="Proteomes" id="UP000010297">
    <property type="component" value="Unassembled WGS sequence"/>
</dbReference>
<dbReference type="RefSeq" id="WP_002435502.1">
    <property type="nucleotide sequence ID" value="NZ_BAFF01000004.1"/>
</dbReference>
<dbReference type="Gene3D" id="3.40.50.1240">
    <property type="entry name" value="Phosphoglycerate mutase-like"/>
    <property type="match status" value="1"/>
</dbReference>
<dbReference type="InterPro" id="IPR029033">
    <property type="entry name" value="His_PPase_superfam"/>
</dbReference>
<dbReference type="PANTHER" id="PTHR48100:SF62">
    <property type="entry name" value="GLUCOSYL-3-PHOSPHOGLYCERATE PHOSPHATASE"/>
    <property type="match status" value="1"/>
</dbReference>
<evidence type="ECO:0000313" key="4">
    <source>
        <dbReference type="Proteomes" id="UP000010297"/>
    </source>
</evidence>
<feature type="active site" description="Proton donor/acceptor" evidence="1">
    <location>
        <position position="85"/>
    </location>
</feature>
<keyword evidence="4" id="KW-1185">Reference proteome</keyword>